<dbReference type="RefSeq" id="WP_008430776.1">
    <property type="nucleotide sequence ID" value="NZ_AEPB01000032.1"/>
</dbReference>
<sequence>MRKATELIEENNQKRELLNAENEKIYTDVLLYIRTDLRVDEQAAEELLMDLLDHLIEAQENGKDAQDFFGDSLEAYADELIANMPTENKRNILVLFSTSILGLAGWFALSYGLINGMISIFKPVDNEFALGSVSLILLSLVLIGIVGIFVIFRVIRTSVFKPKVNEWKVYVLSGLFGMVGFAFVVGVGFFFDGKGPVIQIQWWVILLVGLVLLGVNKGVSRLSIN</sequence>
<dbReference type="eggNOG" id="COG4858">
    <property type="taxonomic scope" value="Bacteria"/>
</dbReference>
<organism evidence="3 4">
    <name type="scientific">Planococcus donghaensis MPA1U2</name>
    <dbReference type="NCBI Taxonomy" id="933115"/>
    <lineage>
        <taxon>Bacteria</taxon>
        <taxon>Bacillati</taxon>
        <taxon>Bacillota</taxon>
        <taxon>Bacilli</taxon>
        <taxon>Bacillales</taxon>
        <taxon>Caryophanaceae</taxon>
        <taxon>Planococcus</taxon>
    </lineage>
</organism>
<name>E7RHM9_9BACL</name>
<dbReference type="Gene3D" id="1.10.1900.10">
    <property type="entry name" value="c-terminal domain of poly(a) binding protein"/>
    <property type="match status" value="1"/>
</dbReference>
<evidence type="ECO:0000313" key="4">
    <source>
        <dbReference type="Proteomes" id="UP000003052"/>
    </source>
</evidence>
<proteinExistence type="predicted"/>
<accession>E7RHM9</accession>
<dbReference type="SUPFAM" id="SSF158560">
    <property type="entry name" value="BH3980-like"/>
    <property type="match status" value="1"/>
</dbReference>
<keyword evidence="2" id="KW-0812">Transmembrane</keyword>
<dbReference type="Proteomes" id="UP000003052">
    <property type="component" value="Unassembled WGS sequence"/>
</dbReference>
<dbReference type="EMBL" id="AEPB01000032">
    <property type="protein sequence ID" value="EGA89473.1"/>
    <property type="molecule type" value="Genomic_DNA"/>
</dbReference>
<keyword evidence="1" id="KW-0175">Coiled coil</keyword>
<dbReference type="PANTHER" id="PTHR41307:SF1">
    <property type="entry name" value="MEMBRANE PROTEIN"/>
    <property type="match status" value="1"/>
</dbReference>
<dbReference type="OrthoDB" id="1655249at2"/>
<feature type="transmembrane region" description="Helical" evidence="2">
    <location>
        <begin position="167"/>
        <end position="191"/>
    </location>
</feature>
<dbReference type="AlphaFoldDB" id="E7RHM9"/>
<evidence type="ECO:0000313" key="3">
    <source>
        <dbReference type="EMBL" id="EGA89473.1"/>
    </source>
</evidence>
<comment type="caution">
    <text evidence="3">The sequence shown here is derived from an EMBL/GenBank/DDBJ whole genome shotgun (WGS) entry which is preliminary data.</text>
</comment>
<reference evidence="3 4" key="1">
    <citation type="journal article" date="2011" name="J. Bacteriol.">
        <title>The Draft Genome of Planococcus donghaensis MPA1U2 Reveals Nonsporulation Pathways Controlled by a Conserved Spo0A Regulon.</title>
        <authorList>
            <person name="Pearson M.D."/>
            <person name="Noller H.F."/>
        </authorList>
    </citation>
    <scope>NUCLEOTIDE SEQUENCE [LARGE SCALE GENOMIC DNA]</scope>
    <source>
        <strain evidence="3 4">MPA1U2</strain>
    </source>
</reference>
<protein>
    <submittedName>
        <fullName evidence="3">Uncharacterized protein</fullName>
    </submittedName>
</protein>
<dbReference type="Pfam" id="PF06570">
    <property type="entry name" value="DUF1129"/>
    <property type="match status" value="1"/>
</dbReference>
<keyword evidence="2" id="KW-0472">Membrane</keyword>
<dbReference type="InterPro" id="IPR009214">
    <property type="entry name" value="DUF1129"/>
</dbReference>
<feature type="coiled-coil region" evidence="1">
    <location>
        <begin position="1"/>
        <end position="61"/>
    </location>
</feature>
<feature type="transmembrane region" description="Helical" evidence="2">
    <location>
        <begin position="197"/>
        <end position="215"/>
    </location>
</feature>
<keyword evidence="2" id="KW-1133">Transmembrane helix</keyword>
<evidence type="ECO:0000256" key="2">
    <source>
        <dbReference type="SAM" id="Phobius"/>
    </source>
</evidence>
<feature type="transmembrane region" description="Helical" evidence="2">
    <location>
        <begin position="92"/>
        <end position="114"/>
    </location>
</feature>
<dbReference type="PANTHER" id="PTHR41307">
    <property type="entry name" value="MEMBRANE PROTEIN-RELATED"/>
    <property type="match status" value="1"/>
</dbReference>
<evidence type="ECO:0000256" key="1">
    <source>
        <dbReference type="SAM" id="Coils"/>
    </source>
</evidence>
<gene>
    <name evidence="3" type="ORF">GPDM_09260</name>
</gene>
<feature type="transmembrane region" description="Helical" evidence="2">
    <location>
        <begin position="134"/>
        <end position="155"/>
    </location>
</feature>